<organism evidence="15">
    <name type="scientific">Oscillatoriales cyanobacterium SpSt-418</name>
    <dbReference type="NCBI Taxonomy" id="2282169"/>
    <lineage>
        <taxon>Bacteria</taxon>
        <taxon>Bacillati</taxon>
        <taxon>Cyanobacteriota</taxon>
        <taxon>Cyanophyceae</taxon>
        <taxon>Oscillatoriophycideae</taxon>
        <taxon>Oscillatoriales</taxon>
    </lineage>
</organism>
<comment type="caution">
    <text evidence="15">The sequence shown here is derived from an EMBL/GenBank/DDBJ whole genome shotgun (WGS) entry which is preliminary data.</text>
</comment>
<evidence type="ECO:0000256" key="10">
    <source>
        <dbReference type="ARBA" id="ARBA00023136"/>
    </source>
</evidence>
<keyword evidence="4 15" id="KW-0762">Sugar transport</keyword>
<dbReference type="PROSITE" id="PS51103">
    <property type="entry name" value="PTS_EIIC_TYPE_1"/>
    <property type="match status" value="1"/>
</dbReference>
<evidence type="ECO:0000256" key="3">
    <source>
        <dbReference type="ARBA" id="ARBA00022475"/>
    </source>
</evidence>
<dbReference type="NCBIfam" id="TIGR00826">
    <property type="entry name" value="EIIB_glc"/>
    <property type="match status" value="1"/>
</dbReference>
<evidence type="ECO:0000256" key="6">
    <source>
        <dbReference type="ARBA" id="ARBA00022683"/>
    </source>
</evidence>
<keyword evidence="5" id="KW-0808">Transferase</keyword>
<keyword evidence="8" id="KW-0418">Kinase</keyword>
<evidence type="ECO:0000256" key="7">
    <source>
        <dbReference type="ARBA" id="ARBA00022692"/>
    </source>
</evidence>
<evidence type="ECO:0000259" key="13">
    <source>
        <dbReference type="PROSITE" id="PS51098"/>
    </source>
</evidence>
<evidence type="ECO:0000256" key="8">
    <source>
        <dbReference type="ARBA" id="ARBA00022777"/>
    </source>
</evidence>
<keyword evidence="3" id="KW-1003">Cell membrane</keyword>
<keyword evidence="6" id="KW-0598">Phosphotransferase system</keyword>
<reference evidence="15" key="1">
    <citation type="journal article" date="2020" name="mSystems">
        <title>Genome- and Community-Level Interaction Insights into Carbon Utilization and Element Cycling Functions of Hydrothermarchaeota in Hydrothermal Sediment.</title>
        <authorList>
            <person name="Zhou Z."/>
            <person name="Liu Y."/>
            <person name="Xu W."/>
            <person name="Pan J."/>
            <person name="Luo Z.H."/>
            <person name="Li M."/>
        </authorList>
    </citation>
    <scope>NUCLEOTIDE SEQUENCE [LARGE SCALE GENOMIC DNA]</scope>
    <source>
        <strain evidence="15">SpSt-418</strain>
    </source>
</reference>
<dbReference type="GO" id="GO:1904659">
    <property type="term" value="P:D-glucose transmembrane transport"/>
    <property type="evidence" value="ECO:0007669"/>
    <property type="project" value="InterPro"/>
</dbReference>
<proteinExistence type="predicted"/>
<dbReference type="Gene3D" id="3.30.1360.60">
    <property type="entry name" value="Glucose permease domain IIB"/>
    <property type="match status" value="2"/>
</dbReference>
<dbReference type="InterPro" id="IPR003352">
    <property type="entry name" value="PTS_EIIC"/>
</dbReference>
<evidence type="ECO:0000256" key="9">
    <source>
        <dbReference type="ARBA" id="ARBA00022989"/>
    </source>
</evidence>
<dbReference type="NCBIfam" id="TIGR02002">
    <property type="entry name" value="PTS-II-BC-glcB"/>
    <property type="match status" value="1"/>
</dbReference>
<keyword evidence="2" id="KW-0813">Transport</keyword>
<dbReference type="InterPro" id="IPR050429">
    <property type="entry name" value="PTS_Glucose_EIICBA"/>
</dbReference>
<evidence type="ECO:0000259" key="14">
    <source>
        <dbReference type="PROSITE" id="PS51103"/>
    </source>
</evidence>
<dbReference type="GO" id="GO:0090564">
    <property type="term" value="F:protein-phosphocysteine-glucose phosphotransferase system transporter activity"/>
    <property type="evidence" value="ECO:0007669"/>
    <property type="project" value="TreeGrafter"/>
</dbReference>
<keyword evidence="9 12" id="KW-1133">Transmembrane helix</keyword>
<evidence type="ECO:0000313" key="15">
    <source>
        <dbReference type="EMBL" id="HFM98734.1"/>
    </source>
</evidence>
<dbReference type="EMBL" id="DSRU01000197">
    <property type="protein sequence ID" value="HFM98734.1"/>
    <property type="molecule type" value="Genomic_DNA"/>
</dbReference>
<dbReference type="AlphaFoldDB" id="A0A7C3PFH1"/>
<dbReference type="InterPro" id="IPR013013">
    <property type="entry name" value="PTS_EIIC_1"/>
</dbReference>
<name>A0A7C3PFH1_9CYAN</name>
<feature type="transmembrane region" description="Helical" evidence="12">
    <location>
        <begin position="142"/>
        <end position="166"/>
    </location>
</feature>
<dbReference type="GO" id="GO:0009401">
    <property type="term" value="P:phosphoenolpyruvate-dependent sugar phosphotransferase system"/>
    <property type="evidence" value="ECO:0007669"/>
    <property type="project" value="UniProtKB-KW"/>
</dbReference>
<evidence type="ECO:0000256" key="1">
    <source>
        <dbReference type="ARBA" id="ARBA00004651"/>
    </source>
</evidence>
<keyword evidence="7 12" id="KW-0812">Transmembrane</keyword>
<dbReference type="GO" id="GO:0008982">
    <property type="term" value="F:protein-N(PI)-phosphohistidine-sugar phosphotransferase activity"/>
    <property type="evidence" value="ECO:0007669"/>
    <property type="project" value="InterPro"/>
</dbReference>
<sequence>MWKKAFALLQQMGKALMLPVSILPIAGLLLGLGSARLIEIQKITAGTLTKETFGWLPEWLADIMKASGDAIFGALPLIFAIAVAIAYTGNDGVSALAATVGFMVFIAALGAVGMARGFVTESQIQDLAAQGQPTPDVWMKPVLGITTLDTGVFGGLVMGCIAAYLFNKYFRIKLPQYLGFFAGKRFVPIVTALVAIAVALLMSVIWPPIGGFINRAANTAATGGNVPVAAGIYGIVERSLLPFGLHHIWNVPFFFQIGSFTDSATGNIVRGDINRFFAGDPTAGILGGAYWFKMFGLPAASIAMWQAAKPKNRKLAGGILLSAGFTSFLTGITEPLEFSFLFIAPVLYMIHAIMAGICDFVFASLGGRMGFTFSQGAIDFILFNQLGSWNGQRGEVWKLIIGGGIVAAAIYYFVFRFAIRIFDLKTPGREDEDVTPEGEAAVATVGAGGMPLELVRAFGGRSNIAVLDACITRLRITVQDKSKVNKAKLKALGASGVLEVGDSVQAIFGPRSENLKTDMIEYLKTAGPEADMLEEVPVSPAKAIAADSPVTPVIAQDPNADRKAADITAALGGKQNIRRVDAIALTRLRVEVADSSAVNDSALQAVGVQGILRLEGGVLHLLMGLGADQYADEIKKQLTTA</sequence>
<feature type="domain" description="PTS EIIB type-1" evidence="13">
    <location>
        <begin position="448"/>
        <end position="529"/>
    </location>
</feature>
<dbReference type="FunFam" id="3.30.1360.60:FF:000001">
    <property type="entry name" value="PTS system glucose-specific IIBC component PtsG"/>
    <property type="match status" value="1"/>
</dbReference>
<feature type="transmembrane region" description="Helical" evidence="12">
    <location>
        <begin position="290"/>
        <end position="308"/>
    </location>
</feature>
<feature type="transmembrane region" description="Helical" evidence="12">
    <location>
        <begin position="338"/>
        <end position="362"/>
    </location>
</feature>
<dbReference type="GO" id="GO:0055056">
    <property type="term" value="F:D-glucose transmembrane transporter activity"/>
    <property type="evidence" value="ECO:0007669"/>
    <property type="project" value="InterPro"/>
</dbReference>
<gene>
    <name evidence="15" type="ORF">ENR64_13455</name>
</gene>
<feature type="active site" description="Phosphocysteine intermediate; for EIIB activity" evidence="11">
    <location>
        <position position="470"/>
    </location>
</feature>
<feature type="domain" description="PTS EIIB type-1" evidence="13">
    <location>
        <begin position="561"/>
        <end position="641"/>
    </location>
</feature>
<dbReference type="PANTHER" id="PTHR30009">
    <property type="entry name" value="CYTOCHROME C-TYPE SYNTHESIS PROTEIN AND PTS TRANSMEMBRANE COMPONENT"/>
    <property type="match status" value="1"/>
</dbReference>
<feature type="transmembrane region" description="Helical" evidence="12">
    <location>
        <begin position="95"/>
        <end position="115"/>
    </location>
</feature>
<dbReference type="InterPro" id="IPR001996">
    <property type="entry name" value="PTS_IIB_1"/>
</dbReference>
<dbReference type="InterPro" id="IPR011299">
    <property type="entry name" value="PTS_IIBC_glc"/>
</dbReference>
<dbReference type="InterPro" id="IPR018113">
    <property type="entry name" value="PTrfase_EIIB_Cys"/>
</dbReference>
<feature type="transmembrane region" description="Helical" evidence="12">
    <location>
        <begin position="70"/>
        <end position="88"/>
    </location>
</feature>
<dbReference type="GO" id="GO:0005886">
    <property type="term" value="C:plasma membrane"/>
    <property type="evidence" value="ECO:0007669"/>
    <property type="project" value="UniProtKB-SubCell"/>
</dbReference>
<evidence type="ECO:0000256" key="5">
    <source>
        <dbReference type="ARBA" id="ARBA00022679"/>
    </source>
</evidence>
<comment type="subcellular location">
    <subcellularLocation>
        <location evidence="1">Cell membrane</location>
        <topology evidence="1">Multi-pass membrane protein</topology>
    </subcellularLocation>
</comment>
<dbReference type="PANTHER" id="PTHR30009:SF20">
    <property type="entry name" value="PTS SYSTEM GLUCOSE-SPECIFIC EIICB COMPONENT-RELATED"/>
    <property type="match status" value="1"/>
</dbReference>
<dbReference type="GO" id="GO:0016301">
    <property type="term" value="F:kinase activity"/>
    <property type="evidence" value="ECO:0007669"/>
    <property type="project" value="UniProtKB-KW"/>
</dbReference>
<dbReference type="PROSITE" id="PS01035">
    <property type="entry name" value="PTS_EIIB_TYPE_1_CYS"/>
    <property type="match status" value="1"/>
</dbReference>
<feature type="transmembrane region" description="Helical" evidence="12">
    <location>
        <begin position="399"/>
        <end position="419"/>
    </location>
</feature>
<evidence type="ECO:0000256" key="2">
    <source>
        <dbReference type="ARBA" id="ARBA00022448"/>
    </source>
</evidence>
<protein>
    <submittedName>
        <fullName evidence="15">PTS glucose transporter subunit IIB</fullName>
    </submittedName>
</protein>
<dbReference type="Pfam" id="PF02378">
    <property type="entry name" value="PTS_EIIC"/>
    <property type="match status" value="1"/>
</dbReference>
<accession>A0A7C3PFH1</accession>
<dbReference type="Pfam" id="PF00367">
    <property type="entry name" value="PTS_EIIB"/>
    <property type="match status" value="2"/>
</dbReference>
<dbReference type="InterPro" id="IPR036878">
    <property type="entry name" value="Glu_permease_IIB"/>
</dbReference>
<evidence type="ECO:0000256" key="4">
    <source>
        <dbReference type="ARBA" id="ARBA00022597"/>
    </source>
</evidence>
<dbReference type="CDD" id="cd00212">
    <property type="entry name" value="PTS_IIB_glc"/>
    <property type="match status" value="1"/>
</dbReference>
<feature type="transmembrane region" description="Helical" evidence="12">
    <location>
        <begin position="315"/>
        <end position="332"/>
    </location>
</feature>
<comment type="caution">
    <text evidence="11">Lacks conserved residue(s) required for the propagation of feature annotation.</text>
</comment>
<keyword evidence="10 12" id="KW-0472">Membrane</keyword>
<evidence type="ECO:0000256" key="12">
    <source>
        <dbReference type="SAM" id="Phobius"/>
    </source>
</evidence>
<evidence type="ECO:0000256" key="11">
    <source>
        <dbReference type="PROSITE-ProRule" id="PRU00421"/>
    </source>
</evidence>
<feature type="transmembrane region" description="Helical" evidence="12">
    <location>
        <begin position="186"/>
        <end position="206"/>
    </location>
</feature>
<feature type="domain" description="PTS EIIC type-1" evidence="14">
    <location>
        <begin position="3"/>
        <end position="431"/>
    </location>
</feature>
<dbReference type="PROSITE" id="PS51098">
    <property type="entry name" value="PTS_EIIB_TYPE_1"/>
    <property type="match status" value="2"/>
</dbReference>
<dbReference type="SUPFAM" id="SSF55604">
    <property type="entry name" value="Glucose permease domain IIB"/>
    <property type="match status" value="2"/>
</dbReference>